<evidence type="ECO:0008006" key="2">
    <source>
        <dbReference type="Google" id="ProtNLM"/>
    </source>
</evidence>
<reference evidence="1" key="1">
    <citation type="journal article" date="2014" name="Front. Microbiol.">
        <title>High frequency of phylogenetically diverse reductive dehalogenase-homologous genes in deep subseafloor sedimentary metagenomes.</title>
        <authorList>
            <person name="Kawai M."/>
            <person name="Futagami T."/>
            <person name="Toyoda A."/>
            <person name="Takaki Y."/>
            <person name="Nishi S."/>
            <person name="Hori S."/>
            <person name="Arai W."/>
            <person name="Tsubouchi T."/>
            <person name="Morono Y."/>
            <person name="Uchiyama I."/>
            <person name="Ito T."/>
            <person name="Fujiyama A."/>
            <person name="Inagaki F."/>
            <person name="Takami H."/>
        </authorList>
    </citation>
    <scope>NUCLEOTIDE SEQUENCE</scope>
    <source>
        <strain evidence="1">Expedition CK06-06</strain>
    </source>
</reference>
<dbReference type="EMBL" id="BARS01003708">
    <property type="protein sequence ID" value="GAF85441.1"/>
    <property type="molecule type" value="Genomic_DNA"/>
</dbReference>
<name>X0TDR3_9ZZZZ</name>
<gene>
    <name evidence="1" type="ORF">S01H1_07189</name>
</gene>
<sequence length="146" mass="16572">MEKLKNLGNLNPQVRKLIQPYLNELLKIHRDNIISIFLCGAAVGADYVHKASNITLLVILEKLGFADLQKSLKTISRGINKKIAAPLLLTRKHMETSTDVFPIEFLEMKENHLTLYGEDLLGPLEIKPANIRLFCEEQIKGKLIRI</sequence>
<protein>
    <recommendedName>
        <fullName evidence="2">Polymerase beta nucleotidyltransferase domain-containing protein</fullName>
    </recommendedName>
</protein>
<dbReference type="AlphaFoldDB" id="X0TDR3"/>
<feature type="non-terminal residue" evidence="1">
    <location>
        <position position="146"/>
    </location>
</feature>
<evidence type="ECO:0000313" key="1">
    <source>
        <dbReference type="EMBL" id="GAF85441.1"/>
    </source>
</evidence>
<proteinExistence type="predicted"/>
<accession>X0TDR3</accession>
<comment type="caution">
    <text evidence="1">The sequence shown here is derived from an EMBL/GenBank/DDBJ whole genome shotgun (WGS) entry which is preliminary data.</text>
</comment>
<organism evidence="1">
    <name type="scientific">marine sediment metagenome</name>
    <dbReference type="NCBI Taxonomy" id="412755"/>
    <lineage>
        <taxon>unclassified sequences</taxon>
        <taxon>metagenomes</taxon>
        <taxon>ecological metagenomes</taxon>
    </lineage>
</organism>